<dbReference type="InterPro" id="IPR001789">
    <property type="entry name" value="Sig_transdc_resp-reg_receiver"/>
</dbReference>
<dbReference type="SUPFAM" id="SSF46894">
    <property type="entry name" value="C-terminal effector domain of the bipartite response regulators"/>
    <property type="match status" value="1"/>
</dbReference>
<protein>
    <submittedName>
        <fullName evidence="6">DNA-binding response regulator</fullName>
    </submittedName>
</protein>
<evidence type="ECO:0000256" key="1">
    <source>
        <dbReference type="ARBA" id="ARBA00022553"/>
    </source>
</evidence>
<reference evidence="6 7" key="1">
    <citation type="submission" date="2019-08" db="EMBL/GenBank/DDBJ databases">
        <title>Complete genome sequence of Candidatus Uab amorphum.</title>
        <authorList>
            <person name="Shiratori T."/>
            <person name="Suzuki S."/>
            <person name="Kakizawa Y."/>
            <person name="Ishida K."/>
        </authorList>
    </citation>
    <scope>NUCLEOTIDE SEQUENCE [LARGE SCALE GENOMIC DNA]</scope>
    <source>
        <strain evidence="6 7">SRT547</strain>
    </source>
</reference>
<sequence length="217" mass="24389">MSSTRVVLIDDHPVVREGLAMSFQQTDDLVVCGEASDYYEALEVIDELQPDVAVMDLSLQGMGGLDLIKTLRKKGHKLPILVLSIHNESFYAERAIRAGAQGYIMKQEKTEEVIKAVRQVLQGKIYVSRELSDSIMYKFFDKNPSSDSPLDRLTDRELEVYQLIGQGVSPHKIADDLCISIKTVDSYRARIKEKLNLKSGTELLQSAIQWVQSQDLG</sequence>
<keyword evidence="2 6" id="KW-0238">DNA-binding</keyword>
<evidence type="ECO:0000259" key="4">
    <source>
        <dbReference type="PROSITE" id="PS50043"/>
    </source>
</evidence>
<dbReference type="GO" id="GO:0006355">
    <property type="term" value="P:regulation of DNA-templated transcription"/>
    <property type="evidence" value="ECO:0007669"/>
    <property type="project" value="InterPro"/>
</dbReference>
<dbReference type="InterPro" id="IPR039420">
    <property type="entry name" value="WalR-like"/>
</dbReference>
<dbReference type="InterPro" id="IPR000792">
    <property type="entry name" value="Tscrpt_reg_LuxR_C"/>
</dbReference>
<dbReference type="PROSITE" id="PS50110">
    <property type="entry name" value="RESPONSE_REGULATORY"/>
    <property type="match status" value="1"/>
</dbReference>
<dbReference type="Proteomes" id="UP000326354">
    <property type="component" value="Chromosome"/>
</dbReference>
<dbReference type="GO" id="GO:0000160">
    <property type="term" value="P:phosphorelay signal transduction system"/>
    <property type="evidence" value="ECO:0007669"/>
    <property type="project" value="InterPro"/>
</dbReference>
<dbReference type="EMBL" id="AP019860">
    <property type="protein sequence ID" value="BBM82878.1"/>
    <property type="molecule type" value="Genomic_DNA"/>
</dbReference>
<name>A0A5S9IJ92_UABAM</name>
<dbReference type="SMART" id="SM00448">
    <property type="entry name" value="REC"/>
    <property type="match status" value="1"/>
</dbReference>
<dbReference type="SUPFAM" id="SSF52172">
    <property type="entry name" value="CheY-like"/>
    <property type="match status" value="1"/>
</dbReference>
<evidence type="ECO:0000256" key="3">
    <source>
        <dbReference type="PROSITE-ProRule" id="PRU00169"/>
    </source>
</evidence>
<dbReference type="PROSITE" id="PS50043">
    <property type="entry name" value="HTH_LUXR_2"/>
    <property type="match status" value="1"/>
</dbReference>
<accession>A0A5S9IJ92</accession>
<keyword evidence="7" id="KW-1185">Reference proteome</keyword>
<dbReference type="OrthoDB" id="9796655at2"/>
<dbReference type="AlphaFoldDB" id="A0A5S9IJ92"/>
<dbReference type="Gene3D" id="3.40.50.2300">
    <property type="match status" value="1"/>
</dbReference>
<dbReference type="PANTHER" id="PTHR43214:SF43">
    <property type="entry name" value="TWO-COMPONENT RESPONSE REGULATOR"/>
    <property type="match status" value="1"/>
</dbReference>
<dbReference type="CDD" id="cd06170">
    <property type="entry name" value="LuxR_C_like"/>
    <property type="match status" value="1"/>
</dbReference>
<dbReference type="InterPro" id="IPR058245">
    <property type="entry name" value="NreC/VraR/RcsB-like_REC"/>
</dbReference>
<dbReference type="GO" id="GO:0003677">
    <property type="term" value="F:DNA binding"/>
    <property type="evidence" value="ECO:0007669"/>
    <property type="project" value="UniProtKB-KW"/>
</dbReference>
<feature type="domain" description="Response regulatory" evidence="5">
    <location>
        <begin position="5"/>
        <end position="121"/>
    </location>
</feature>
<dbReference type="InterPro" id="IPR011006">
    <property type="entry name" value="CheY-like_superfamily"/>
</dbReference>
<dbReference type="Pfam" id="PF00196">
    <property type="entry name" value="GerE"/>
    <property type="match status" value="1"/>
</dbReference>
<organism evidence="6 7">
    <name type="scientific">Uabimicrobium amorphum</name>
    <dbReference type="NCBI Taxonomy" id="2596890"/>
    <lineage>
        <taxon>Bacteria</taxon>
        <taxon>Pseudomonadati</taxon>
        <taxon>Planctomycetota</taxon>
        <taxon>Candidatus Uabimicrobiia</taxon>
        <taxon>Candidatus Uabimicrobiales</taxon>
        <taxon>Candidatus Uabimicrobiaceae</taxon>
        <taxon>Candidatus Uabimicrobium</taxon>
    </lineage>
</organism>
<dbReference type="Pfam" id="PF00072">
    <property type="entry name" value="Response_reg"/>
    <property type="match status" value="1"/>
</dbReference>
<evidence type="ECO:0000313" key="7">
    <source>
        <dbReference type="Proteomes" id="UP000326354"/>
    </source>
</evidence>
<gene>
    <name evidence="6" type="ORF">UABAM_01221</name>
</gene>
<evidence type="ECO:0000256" key="2">
    <source>
        <dbReference type="ARBA" id="ARBA00023125"/>
    </source>
</evidence>
<feature type="domain" description="HTH luxR-type" evidence="4">
    <location>
        <begin position="146"/>
        <end position="211"/>
    </location>
</feature>
<proteinExistence type="predicted"/>
<evidence type="ECO:0000313" key="6">
    <source>
        <dbReference type="EMBL" id="BBM82878.1"/>
    </source>
</evidence>
<feature type="modified residue" description="4-aspartylphosphate" evidence="3">
    <location>
        <position position="56"/>
    </location>
</feature>
<dbReference type="SMART" id="SM00421">
    <property type="entry name" value="HTH_LUXR"/>
    <property type="match status" value="1"/>
</dbReference>
<dbReference type="CDD" id="cd17535">
    <property type="entry name" value="REC_NarL-like"/>
    <property type="match status" value="1"/>
</dbReference>
<dbReference type="InterPro" id="IPR016032">
    <property type="entry name" value="Sig_transdc_resp-reg_C-effctor"/>
</dbReference>
<evidence type="ECO:0000259" key="5">
    <source>
        <dbReference type="PROSITE" id="PS50110"/>
    </source>
</evidence>
<dbReference type="KEGG" id="uam:UABAM_01221"/>
<dbReference type="PRINTS" id="PR00038">
    <property type="entry name" value="HTHLUXR"/>
</dbReference>
<dbReference type="RefSeq" id="WP_151967104.1">
    <property type="nucleotide sequence ID" value="NZ_AP019860.1"/>
</dbReference>
<dbReference type="PANTHER" id="PTHR43214">
    <property type="entry name" value="TWO-COMPONENT RESPONSE REGULATOR"/>
    <property type="match status" value="1"/>
</dbReference>
<keyword evidence="1 3" id="KW-0597">Phosphoprotein</keyword>